<gene>
    <name evidence="3" type="ORF">RF11_04402</name>
</gene>
<evidence type="ECO:0000313" key="4">
    <source>
        <dbReference type="Proteomes" id="UP000031668"/>
    </source>
</evidence>
<feature type="chain" id="PRO_5002152080" evidence="2">
    <location>
        <begin position="18"/>
        <end position="238"/>
    </location>
</feature>
<keyword evidence="1" id="KW-0472">Membrane</keyword>
<keyword evidence="4" id="KW-1185">Reference proteome</keyword>
<evidence type="ECO:0000256" key="2">
    <source>
        <dbReference type="SAM" id="SignalP"/>
    </source>
</evidence>
<comment type="caution">
    <text evidence="3">The sequence shown here is derived from an EMBL/GenBank/DDBJ whole genome shotgun (WGS) entry which is preliminary data.</text>
</comment>
<keyword evidence="2" id="KW-0732">Signal</keyword>
<proteinExistence type="predicted"/>
<keyword evidence="1" id="KW-0812">Transmembrane</keyword>
<keyword evidence="1" id="KW-1133">Transmembrane helix</keyword>
<sequence length="238" mass="27301">MFKFYLIFFLFIRGATHFKITKSSANKTIDVDIDFYVHIKRDEIHASFGLDKHNTGTLDYSDDILTMNAENPHQNLKPIITKCKVLVMESHISIEKCNITITGDHGDVNFVINGGITVHKNVKYTFIRNPPLAFNFMDGKGVFNLYIDDFITTTSQNFQEEKLQWVTTGLCNRSQSEHNTYLCETEGRASFRRGNNERIYKTLVVVCIILELSLIIIVIIRKIVKNISKQGDKKSAKN</sequence>
<reference evidence="3 4" key="1">
    <citation type="journal article" date="2014" name="Genome Biol. Evol.">
        <title>The genome of the myxosporean Thelohanellus kitauei shows adaptations to nutrient acquisition within its fish host.</title>
        <authorList>
            <person name="Yang Y."/>
            <person name="Xiong J."/>
            <person name="Zhou Z."/>
            <person name="Huo F."/>
            <person name="Miao W."/>
            <person name="Ran C."/>
            <person name="Liu Y."/>
            <person name="Zhang J."/>
            <person name="Feng J."/>
            <person name="Wang M."/>
            <person name="Wang M."/>
            <person name="Wang L."/>
            <person name="Yao B."/>
        </authorList>
    </citation>
    <scope>NUCLEOTIDE SEQUENCE [LARGE SCALE GENOMIC DNA]</scope>
    <source>
        <strain evidence="3">Wuqing</strain>
    </source>
</reference>
<dbReference type="AlphaFoldDB" id="A0A0C2M1B6"/>
<feature type="signal peptide" evidence="2">
    <location>
        <begin position="1"/>
        <end position="17"/>
    </location>
</feature>
<dbReference type="EMBL" id="JWZT01005403">
    <property type="protein sequence ID" value="KII60865.1"/>
    <property type="molecule type" value="Genomic_DNA"/>
</dbReference>
<protein>
    <submittedName>
        <fullName evidence="3">Uncharacterized protein</fullName>
    </submittedName>
</protein>
<evidence type="ECO:0000256" key="1">
    <source>
        <dbReference type="SAM" id="Phobius"/>
    </source>
</evidence>
<evidence type="ECO:0000313" key="3">
    <source>
        <dbReference type="EMBL" id="KII60865.1"/>
    </source>
</evidence>
<dbReference type="Proteomes" id="UP000031668">
    <property type="component" value="Unassembled WGS sequence"/>
</dbReference>
<accession>A0A0C2M1B6</accession>
<feature type="transmembrane region" description="Helical" evidence="1">
    <location>
        <begin position="199"/>
        <end position="220"/>
    </location>
</feature>
<organism evidence="3 4">
    <name type="scientific">Thelohanellus kitauei</name>
    <name type="common">Myxosporean</name>
    <dbReference type="NCBI Taxonomy" id="669202"/>
    <lineage>
        <taxon>Eukaryota</taxon>
        <taxon>Metazoa</taxon>
        <taxon>Cnidaria</taxon>
        <taxon>Myxozoa</taxon>
        <taxon>Myxosporea</taxon>
        <taxon>Bivalvulida</taxon>
        <taxon>Platysporina</taxon>
        <taxon>Myxobolidae</taxon>
        <taxon>Thelohanellus</taxon>
    </lineage>
</organism>
<name>A0A0C2M1B6_THEKT</name>